<proteinExistence type="predicted"/>
<evidence type="ECO:0000259" key="1">
    <source>
        <dbReference type="Pfam" id="PF00535"/>
    </source>
</evidence>
<dbReference type="EMBL" id="OU015584">
    <property type="protein sequence ID" value="CAG5079726.1"/>
    <property type="molecule type" value="Genomic_DNA"/>
</dbReference>
<dbReference type="CDD" id="cd06433">
    <property type="entry name" value="GT_2_WfgS_like"/>
    <property type="match status" value="1"/>
</dbReference>
<dbReference type="AlphaFoldDB" id="A0A916NG12"/>
<dbReference type="KEGG" id="ptan:CRYO30217_01036"/>
<dbReference type="SUPFAM" id="SSF53448">
    <property type="entry name" value="Nucleotide-diphospho-sugar transferases"/>
    <property type="match status" value="1"/>
</dbReference>
<name>A0A916NG12_9FLAO</name>
<accession>A0A916NG12</accession>
<sequence length="267" mass="30876">MKISIVTINYNDRNGLERTIKSVLDQTFQSFEYIVIDGGSNDGSRELLQEHTNKFDYWVSEPDNGIYNAMNKGLEHVTGDYVLFLNSGDRLFAQDILEKVSKTGLEADFNYGDLEMEDEHGSWIKKYPDELTTKYLVNAALPHQGLFIKKEVFDQYGGYNENYKIVSDWLHYAELFVQKKATFKRIPFTVSIFDRSGISSSSAHQELHDKERQEVLQMLFSEELLALIKENNQLKVENGRLKRLLQSRTVRLALKITGKKLEKGKFI</sequence>
<dbReference type="Gene3D" id="3.90.550.10">
    <property type="entry name" value="Spore Coat Polysaccharide Biosynthesis Protein SpsA, Chain A"/>
    <property type="match status" value="1"/>
</dbReference>
<keyword evidence="3" id="KW-1185">Reference proteome</keyword>
<protein>
    <recommendedName>
        <fullName evidence="1">Glycosyltransferase 2-like domain-containing protein</fullName>
    </recommendedName>
</protein>
<dbReference type="PANTHER" id="PTHR22916:SF67">
    <property type="entry name" value="COLANIC ACID BIOSYNTHESIS GLYCOSYL TRANSFERASE WCAE-RELATED"/>
    <property type="match status" value="1"/>
</dbReference>
<dbReference type="PANTHER" id="PTHR22916">
    <property type="entry name" value="GLYCOSYLTRANSFERASE"/>
    <property type="match status" value="1"/>
</dbReference>
<dbReference type="Pfam" id="PF00535">
    <property type="entry name" value="Glycos_transf_2"/>
    <property type="match status" value="1"/>
</dbReference>
<feature type="domain" description="Glycosyltransferase 2-like" evidence="1">
    <location>
        <begin position="4"/>
        <end position="92"/>
    </location>
</feature>
<dbReference type="InterPro" id="IPR029044">
    <property type="entry name" value="Nucleotide-diphossugar_trans"/>
</dbReference>
<organism evidence="2 3">
    <name type="scientific">Parvicella tangerina</name>
    <dbReference type="NCBI Taxonomy" id="2829795"/>
    <lineage>
        <taxon>Bacteria</taxon>
        <taxon>Pseudomonadati</taxon>
        <taxon>Bacteroidota</taxon>
        <taxon>Flavobacteriia</taxon>
        <taxon>Flavobacteriales</taxon>
        <taxon>Parvicellaceae</taxon>
        <taxon>Parvicella</taxon>
    </lineage>
</organism>
<dbReference type="RefSeq" id="WP_258541255.1">
    <property type="nucleotide sequence ID" value="NZ_OU015584.1"/>
</dbReference>
<dbReference type="InterPro" id="IPR001173">
    <property type="entry name" value="Glyco_trans_2-like"/>
</dbReference>
<dbReference type="Proteomes" id="UP000683507">
    <property type="component" value="Chromosome"/>
</dbReference>
<evidence type="ECO:0000313" key="3">
    <source>
        <dbReference type="Proteomes" id="UP000683507"/>
    </source>
</evidence>
<gene>
    <name evidence="2" type="ORF">CRYO30217_01036</name>
</gene>
<evidence type="ECO:0000313" key="2">
    <source>
        <dbReference type="EMBL" id="CAG5079726.1"/>
    </source>
</evidence>
<dbReference type="GO" id="GO:0016758">
    <property type="term" value="F:hexosyltransferase activity"/>
    <property type="evidence" value="ECO:0007669"/>
    <property type="project" value="UniProtKB-ARBA"/>
</dbReference>
<reference evidence="2" key="1">
    <citation type="submission" date="2021-04" db="EMBL/GenBank/DDBJ databases">
        <authorList>
            <person name="Rodrigo-Torres L."/>
            <person name="Arahal R. D."/>
            <person name="Lucena T."/>
        </authorList>
    </citation>
    <scope>NUCLEOTIDE SEQUENCE</scope>
    <source>
        <strain evidence="2">AS29M-1</strain>
    </source>
</reference>